<dbReference type="InterPro" id="IPR051470">
    <property type="entry name" value="Thiol:disulfide_interchange"/>
</dbReference>
<evidence type="ECO:0000313" key="2">
    <source>
        <dbReference type="EMBL" id="PQA85539.1"/>
    </source>
</evidence>
<dbReference type="CDD" id="cd03023">
    <property type="entry name" value="DsbA_Com1_like"/>
    <property type="match status" value="1"/>
</dbReference>
<dbReference type="InterPro" id="IPR036249">
    <property type="entry name" value="Thioredoxin-like_sf"/>
</dbReference>
<dbReference type="Pfam" id="PF01323">
    <property type="entry name" value="DSBA"/>
    <property type="match status" value="1"/>
</dbReference>
<dbReference type="PROSITE" id="PS51352">
    <property type="entry name" value="THIOREDOXIN_2"/>
    <property type="match status" value="1"/>
</dbReference>
<dbReference type="InterPro" id="IPR013766">
    <property type="entry name" value="Thioredoxin_domain"/>
</dbReference>
<sequence length="294" mass="31947">MRAGGPERRKKESFMLQSKIAVGAALGGAFLLGALAVAYSAAQPKQDEAPAEDAMSHAPSKVTTSFSDLQEEEIGKIVRAYLMENPEVIIEAVNKYSYEQRAAAEEQMKAAAADSLPALLDPKTSYVAGKNPDKAKVAVVELYDYHCTYCKRAADIVSDMVKKDADVKVVFRELPILREESEYAAEMALAARDQGKFLDFHFALLDASGVLTEKRVNDIARKQGLDVEKMQAAIEKNGIPKMITDNHVMASALGVEGTPAFIVAAVDGSYVDVVPGFDRDTLEEKIKEAKKAAR</sequence>
<comment type="caution">
    <text evidence="2">The sequence shown here is derived from an EMBL/GenBank/DDBJ whole genome shotgun (WGS) entry which is preliminary data.</text>
</comment>
<dbReference type="SUPFAM" id="SSF52833">
    <property type="entry name" value="Thioredoxin-like"/>
    <property type="match status" value="1"/>
</dbReference>
<feature type="domain" description="Thioredoxin" evidence="1">
    <location>
        <begin position="105"/>
        <end position="239"/>
    </location>
</feature>
<name>A0A2S7JZ57_9PROT</name>
<keyword evidence="3" id="KW-1185">Reference proteome</keyword>
<dbReference type="Pfam" id="PF18312">
    <property type="entry name" value="ScsC_N"/>
    <property type="match status" value="1"/>
</dbReference>
<dbReference type="Proteomes" id="UP000239504">
    <property type="component" value="Unassembled WGS sequence"/>
</dbReference>
<dbReference type="InterPro" id="IPR001853">
    <property type="entry name" value="DSBA-like_thioredoxin_dom"/>
</dbReference>
<proteinExistence type="predicted"/>
<dbReference type="AlphaFoldDB" id="A0A2S7JZ57"/>
<evidence type="ECO:0000259" key="1">
    <source>
        <dbReference type="PROSITE" id="PS51352"/>
    </source>
</evidence>
<accession>A0A2S7JZ57</accession>
<dbReference type="InterPro" id="IPR041205">
    <property type="entry name" value="ScsC_N"/>
</dbReference>
<organism evidence="2 3">
    <name type="scientific">Hyphococcus luteus</name>
    <dbReference type="NCBI Taxonomy" id="2058213"/>
    <lineage>
        <taxon>Bacteria</taxon>
        <taxon>Pseudomonadati</taxon>
        <taxon>Pseudomonadota</taxon>
        <taxon>Alphaproteobacteria</taxon>
        <taxon>Parvularculales</taxon>
        <taxon>Parvularculaceae</taxon>
        <taxon>Hyphococcus</taxon>
    </lineage>
</organism>
<dbReference type="GO" id="GO:0016491">
    <property type="term" value="F:oxidoreductase activity"/>
    <property type="evidence" value="ECO:0007669"/>
    <property type="project" value="InterPro"/>
</dbReference>
<dbReference type="PANTHER" id="PTHR35272">
    <property type="entry name" value="THIOL:DISULFIDE INTERCHANGE PROTEIN DSBC-RELATED"/>
    <property type="match status" value="1"/>
</dbReference>
<evidence type="ECO:0000313" key="3">
    <source>
        <dbReference type="Proteomes" id="UP000239504"/>
    </source>
</evidence>
<protein>
    <recommendedName>
        <fullName evidence="1">Thioredoxin domain-containing protein</fullName>
    </recommendedName>
</protein>
<dbReference type="EMBL" id="PJCH01000017">
    <property type="protein sequence ID" value="PQA85539.1"/>
    <property type="molecule type" value="Genomic_DNA"/>
</dbReference>
<reference evidence="2 3" key="1">
    <citation type="submission" date="2017-12" db="EMBL/GenBank/DDBJ databases">
        <authorList>
            <person name="Hurst M.R.H."/>
        </authorList>
    </citation>
    <scope>NUCLEOTIDE SEQUENCE [LARGE SCALE GENOMIC DNA]</scope>
    <source>
        <strain evidence="2 3">SY-3-19</strain>
    </source>
</reference>
<gene>
    <name evidence="2" type="ORF">CW354_21615</name>
</gene>
<dbReference type="Gene3D" id="3.40.30.10">
    <property type="entry name" value="Glutaredoxin"/>
    <property type="match status" value="1"/>
</dbReference>
<dbReference type="PANTHER" id="PTHR35272:SF3">
    <property type="entry name" value="THIOL:DISULFIDE INTERCHANGE PROTEIN DSBC"/>
    <property type="match status" value="1"/>
</dbReference>